<feature type="DNA-binding region" description="HMG box" evidence="2">
    <location>
        <begin position="98"/>
        <end position="172"/>
    </location>
</feature>
<dbReference type="GO" id="GO:0005634">
    <property type="term" value="C:nucleus"/>
    <property type="evidence" value="ECO:0007669"/>
    <property type="project" value="UniProtKB-UniRule"/>
</dbReference>
<gene>
    <name evidence="5" type="ORF">ACHAWU_008952</name>
</gene>
<evidence type="ECO:0000256" key="3">
    <source>
        <dbReference type="SAM" id="MobiDB-lite"/>
    </source>
</evidence>
<comment type="caution">
    <text evidence="5">The sequence shown here is derived from an EMBL/GenBank/DDBJ whole genome shotgun (WGS) entry which is preliminary data.</text>
</comment>
<protein>
    <recommendedName>
        <fullName evidence="4">HMG box domain-containing protein</fullName>
    </recommendedName>
</protein>
<feature type="DNA-binding region" description="HMG box" evidence="2">
    <location>
        <begin position="346"/>
        <end position="414"/>
    </location>
</feature>
<feature type="domain" description="HMG box" evidence="4">
    <location>
        <begin position="190"/>
        <end position="258"/>
    </location>
</feature>
<reference evidence="5 6" key="1">
    <citation type="submission" date="2024-10" db="EMBL/GenBank/DDBJ databases">
        <title>Updated reference genomes for cyclostephanoid diatoms.</title>
        <authorList>
            <person name="Roberts W.R."/>
            <person name="Alverson A.J."/>
        </authorList>
    </citation>
    <scope>NUCLEOTIDE SEQUENCE [LARGE SCALE GENOMIC DNA]</scope>
    <source>
        <strain evidence="5 6">AJA232-27</strain>
    </source>
</reference>
<dbReference type="InterPro" id="IPR036910">
    <property type="entry name" value="HMG_box_dom_sf"/>
</dbReference>
<keyword evidence="6" id="KW-1185">Reference proteome</keyword>
<dbReference type="PROSITE" id="PS50118">
    <property type="entry name" value="HMG_BOX_2"/>
    <property type="match status" value="3"/>
</dbReference>
<dbReference type="Gene3D" id="1.10.30.10">
    <property type="entry name" value="High mobility group box domain"/>
    <property type="match status" value="3"/>
</dbReference>
<evidence type="ECO:0000313" key="6">
    <source>
        <dbReference type="Proteomes" id="UP001530293"/>
    </source>
</evidence>
<keyword evidence="1 2" id="KW-0238">DNA-binding</keyword>
<dbReference type="CDD" id="cd00084">
    <property type="entry name" value="HMG-box_SF"/>
    <property type="match status" value="2"/>
</dbReference>
<proteinExistence type="predicted"/>
<name>A0ABD3MGS2_9STRA</name>
<dbReference type="AlphaFoldDB" id="A0ABD3MGS2"/>
<evidence type="ECO:0000259" key="4">
    <source>
        <dbReference type="PROSITE" id="PS50118"/>
    </source>
</evidence>
<evidence type="ECO:0000313" key="5">
    <source>
        <dbReference type="EMBL" id="KAL3763249.1"/>
    </source>
</evidence>
<dbReference type="EMBL" id="JALLBG020000124">
    <property type="protein sequence ID" value="KAL3763249.1"/>
    <property type="molecule type" value="Genomic_DNA"/>
</dbReference>
<dbReference type="GO" id="GO:0003677">
    <property type="term" value="F:DNA binding"/>
    <property type="evidence" value="ECO:0007669"/>
    <property type="project" value="UniProtKB-UniRule"/>
</dbReference>
<feature type="domain" description="HMG box" evidence="4">
    <location>
        <begin position="346"/>
        <end position="414"/>
    </location>
</feature>
<dbReference type="InterPro" id="IPR050342">
    <property type="entry name" value="HMGB"/>
</dbReference>
<dbReference type="InterPro" id="IPR009071">
    <property type="entry name" value="HMG_box_dom"/>
</dbReference>
<accession>A0ABD3MGS2</accession>
<feature type="DNA-binding region" description="HMG box" evidence="2">
    <location>
        <begin position="190"/>
        <end position="258"/>
    </location>
</feature>
<organism evidence="5 6">
    <name type="scientific">Discostella pseudostelligera</name>
    <dbReference type="NCBI Taxonomy" id="259834"/>
    <lineage>
        <taxon>Eukaryota</taxon>
        <taxon>Sar</taxon>
        <taxon>Stramenopiles</taxon>
        <taxon>Ochrophyta</taxon>
        <taxon>Bacillariophyta</taxon>
        <taxon>Coscinodiscophyceae</taxon>
        <taxon>Thalassiosirophycidae</taxon>
        <taxon>Stephanodiscales</taxon>
        <taxon>Stephanodiscaceae</taxon>
        <taxon>Discostella</taxon>
    </lineage>
</organism>
<dbReference type="PANTHER" id="PTHR48112">
    <property type="entry name" value="HIGH MOBILITY GROUP PROTEIN DSP1"/>
    <property type="match status" value="1"/>
</dbReference>
<dbReference type="Pfam" id="PF00505">
    <property type="entry name" value="HMG_box"/>
    <property type="match status" value="3"/>
</dbReference>
<dbReference type="SUPFAM" id="SSF47095">
    <property type="entry name" value="HMG-box"/>
    <property type="match status" value="3"/>
</dbReference>
<dbReference type="Proteomes" id="UP001530293">
    <property type="component" value="Unassembled WGS sequence"/>
</dbReference>
<dbReference type="SMART" id="SM00398">
    <property type="entry name" value="HMG"/>
    <property type="match status" value="3"/>
</dbReference>
<feature type="region of interest" description="Disordered" evidence="3">
    <location>
        <begin position="262"/>
        <end position="297"/>
    </location>
</feature>
<feature type="domain" description="HMG box" evidence="4">
    <location>
        <begin position="98"/>
        <end position="172"/>
    </location>
</feature>
<sequence>MEYFTPPPDDDARQFEHYQYAAGLTPAPHPHSRNAGAAVGGHPNTAFLPAGRAGGGNAAARYASHNNNFGGGERHSQRHQNYKDAPTRTVYKKAPGAPKRFKSSYVHFFTHFVDQKKQELGPDGEPIKMDVAAVSKECSQIWKSMPPEQRQYWDNQSDMEKQSYFEQKAAYQGPWRIATKKVKKMKVGAPKRSPSAFFLFVNANRPLLKERYPDMQNKQVVKTCADMWKELAESEKGRYLEEEKRLRDQYYIDAENWKRMEGNRNHDTDENTDDMSDDATNRKFPPAEPLPLGSSKRKCKSRAMHGVCGSFPFSSLDVSLYANLAAYDAPSNHGKKRKSDRDPNAPKRSPPAFFLFVNHCRPALKNEYPELKHTDLVKMLGQKWADMSDEAKMPFREHEEQLRQQYHIDVAHYKKGAVPENEYSHLGPL</sequence>
<keyword evidence="2" id="KW-0539">Nucleus</keyword>
<evidence type="ECO:0000256" key="2">
    <source>
        <dbReference type="PROSITE-ProRule" id="PRU00267"/>
    </source>
</evidence>
<evidence type="ECO:0000256" key="1">
    <source>
        <dbReference type="ARBA" id="ARBA00023125"/>
    </source>
</evidence>